<sequence length="109" mass="11478">MDVAAAGTVRRRAAAGGAARPAPPLPVVAAGGLADLMPRRHATPSRRTSRGFTSRRGWWRWTRSAAAAVKAATLGNQVAHSNAIFIVCSIKLISLAVVQKRISSIKVNP</sequence>
<dbReference type="EMBL" id="CM003532">
    <property type="protein sequence ID" value="RCV27672.1"/>
    <property type="molecule type" value="Genomic_DNA"/>
</dbReference>
<reference evidence="2" key="2">
    <citation type="submission" date="2015-07" db="EMBL/GenBank/DDBJ databases">
        <authorList>
            <person name="Noorani M."/>
        </authorList>
    </citation>
    <scope>NUCLEOTIDE SEQUENCE</scope>
    <source>
        <strain evidence="2">Yugu1</strain>
    </source>
</reference>
<accession>A0A368RBW9</accession>
<name>A0A368RBW9_SETIT</name>
<feature type="compositionally biased region" description="Low complexity" evidence="1">
    <location>
        <begin position="1"/>
        <end position="20"/>
    </location>
</feature>
<dbReference type="AlphaFoldDB" id="A0A368RBW9"/>
<organism evidence="2">
    <name type="scientific">Setaria italica</name>
    <name type="common">Foxtail millet</name>
    <name type="synonym">Panicum italicum</name>
    <dbReference type="NCBI Taxonomy" id="4555"/>
    <lineage>
        <taxon>Eukaryota</taxon>
        <taxon>Viridiplantae</taxon>
        <taxon>Streptophyta</taxon>
        <taxon>Embryophyta</taxon>
        <taxon>Tracheophyta</taxon>
        <taxon>Spermatophyta</taxon>
        <taxon>Magnoliopsida</taxon>
        <taxon>Liliopsida</taxon>
        <taxon>Poales</taxon>
        <taxon>Poaceae</taxon>
        <taxon>PACMAD clade</taxon>
        <taxon>Panicoideae</taxon>
        <taxon>Panicodae</taxon>
        <taxon>Paniceae</taxon>
        <taxon>Cenchrinae</taxon>
        <taxon>Setaria</taxon>
    </lineage>
</organism>
<proteinExistence type="predicted"/>
<gene>
    <name evidence="2" type="ORF">SETIT_5G343200v2</name>
</gene>
<dbReference type="EMBL" id="CM003532">
    <property type="protein sequence ID" value="RCV27671.1"/>
    <property type="molecule type" value="Genomic_DNA"/>
</dbReference>
<evidence type="ECO:0000256" key="1">
    <source>
        <dbReference type="SAM" id="MobiDB-lite"/>
    </source>
</evidence>
<dbReference type="EMBL" id="CM003532">
    <property type="protein sequence ID" value="RCV27673.1"/>
    <property type="molecule type" value="Genomic_DNA"/>
</dbReference>
<reference evidence="2" key="1">
    <citation type="journal article" date="2012" name="Nat. Biotechnol.">
        <title>Reference genome sequence of the model plant Setaria.</title>
        <authorList>
            <person name="Bennetzen J.L."/>
            <person name="Schmutz J."/>
            <person name="Wang H."/>
            <person name="Percifield R."/>
            <person name="Hawkins J."/>
            <person name="Pontaroli A.C."/>
            <person name="Estep M."/>
            <person name="Feng L."/>
            <person name="Vaughn J.N."/>
            <person name="Grimwood J."/>
            <person name="Jenkins J."/>
            <person name="Barry K."/>
            <person name="Lindquist E."/>
            <person name="Hellsten U."/>
            <person name="Deshpande S."/>
            <person name="Wang X."/>
            <person name="Wu X."/>
            <person name="Mitros T."/>
            <person name="Triplett J."/>
            <person name="Yang X."/>
            <person name="Ye C.Y."/>
            <person name="Mauro-Herrera M."/>
            <person name="Wang L."/>
            <person name="Li P."/>
            <person name="Sharma M."/>
            <person name="Sharma R."/>
            <person name="Ronald P.C."/>
            <person name="Panaud O."/>
            <person name="Kellogg E.A."/>
            <person name="Brutnell T.P."/>
            <person name="Doust A.N."/>
            <person name="Tuskan G.A."/>
            <person name="Rokhsar D."/>
            <person name="Devos K.M."/>
        </authorList>
    </citation>
    <scope>NUCLEOTIDE SEQUENCE [LARGE SCALE GENOMIC DNA]</scope>
    <source>
        <strain evidence="2">Yugu1</strain>
    </source>
</reference>
<protein>
    <submittedName>
        <fullName evidence="2">Uncharacterized protein</fullName>
    </submittedName>
</protein>
<evidence type="ECO:0000313" key="2">
    <source>
        <dbReference type="EMBL" id="RCV27671.1"/>
    </source>
</evidence>
<feature type="region of interest" description="Disordered" evidence="1">
    <location>
        <begin position="1"/>
        <end position="23"/>
    </location>
</feature>